<dbReference type="Proteomes" id="UP001470230">
    <property type="component" value="Unassembled WGS sequence"/>
</dbReference>
<accession>A0ABR2HGE4</accession>
<evidence type="ECO:0000313" key="4">
    <source>
        <dbReference type="Proteomes" id="UP001470230"/>
    </source>
</evidence>
<comment type="caution">
    <text evidence="3">The sequence shown here is derived from an EMBL/GenBank/DDBJ whole genome shotgun (WGS) entry which is preliminary data.</text>
</comment>
<dbReference type="Gene3D" id="2.60.120.10">
    <property type="entry name" value="Jelly Rolls"/>
    <property type="match status" value="1"/>
</dbReference>
<evidence type="ECO:0000256" key="1">
    <source>
        <dbReference type="ARBA" id="ARBA00022723"/>
    </source>
</evidence>
<gene>
    <name evidence="3" type="ORF">M9Y10_019478</name>
</gene>
<organism evidence="3 4">
    <name type="scientific">Tritrichomonas musculus</name>
    <dbReference type="NCBI Taxonomy" id="1915356"/>
    <lineage>
        <taxon>Eukaryota</taxon>
        <taxon>Metamonada</taxon>
        <taxon>Parabasalia</taxon>
        <taxon>Tritrichomonadida</taxon>
        <taxon>Tritrichomonadidae</taxon>
        <taxon>Tritrichomonas</taxon>
    </lineage>
</organism>
<proteinExistence type="predicted"/>
<feature type="domain" description="Cupin type-2" evidence="2">
    <location>
        <begin position="56"/>
        <end position="124"/>
    </location>
</feature>
<evidence type="ECO:0000259" key="2">
    <source>
        <dbReference type="Pfam" id="PF07883"/>
    </source>
</evidence>
<dbReference type="InterPro" id="IPR051610">
    <property type="entry name" value="GPI/OXD"/>
</dbReference>
<dbReference type="SUPFAM" id="SSF51182">
    <property type="entry name" value="RmlC-like cupins"/>
    <property type="match status" value="1"/>
</dbReference>
<reference evidence="3 4" key="1">
    <citation type="submission" date="2024-04" db="EMBL/GenBank/DDBJ databases">
        <title>Tritrichomonas musculus Genome.</title>
        <authorList>
            <person name="Alves-Ferreira E."/>
            <person name="Grigg M."/>
            <person name="Lorenzi H."/>
            <person name="Galac M."/>
        </authorList>
    </citation>
    <scope>NUCLEOTIDE SEQUENCE [LARGE SCALE GENOMIC DNA]</scope>
    <source>
        <strain evidence="3 4">EAF2021</strain>
    </source>
</reference>
<keyword evidence="1" id="KW-0479">Metal-binding</keyword>
<name>A0ABR2HGE4_9EUKA</name>
<sequence>MSVTTISEASNYTAINIGKLSELDQHVLTAPNGHKVPGKIFLSEHAKMTGSEISYTALPPGAASPFFHAHHKHEEVYLVISGSGEYQIDDTVFPIEEGSVIRVGTGASRSMKNTGSVPLVYICVQTMENSYQANIPNECDITKTEPKFH</sequence>
<dbReference type="InterPro" id="IPR014710">
    <property type="entry name" value="RmlC-like_jellyroll"/>
</dbReference>
<dbReference type="Pfam" id="PF07883">
    <property type="entry name" value="Cupin_2"/>
    <property type="match status" value="1"/>
</dbReference>
<keyword evidence="4" id="KW-1185">Reference proteome</keyword>
<evidence type="ECO:0000313" key="3">
    <source>
        <dbReference type="EMBL" id="KAK8846910.1"/>
    </source>
</evidence>
<protein>
    <recommendedName>
        <fullName evidence="2">Cupin type-2 domain-containing protein</fullName>
    </recommendedName>
</protein>
<dbReference type="PANTHER" id="PTHR35848:SF6">
    <property type="entry name" value="CUPIN TYPE-2 DOMAIN-CONTAINING PROTEIN"/>
    <property type="match status" value="1"/>
</dbReference>
<dbReference type="InterPro" id="IPR011051">
    <property type="entry name" value="RmlC_Cupin_sf"/>
</dbReference>
<dbReference type="PANTHER" id="PTHR35848">
    <property type="entry name" value="OXALATE-BINDING PROTEIN"/>
    <property type="match status" value="1"/>
</dbReference>
<dbReference type="EMBL" id="JAPFFF010000028">
    <property type="protein sequence ID" value="KAK8846910.1"/>
    <property type="molecule type" value="Genomic_DNA"/>
</dbReference>
<dbReference type="InterPro" id="IPR013096">
    <property type="entry name" value="Cupin_2"/>
</dbReference>